<evidence type="ECO:0000313" key="3">
    <source>
        <dbReference type="EMBL" id="PTI29533.1"/>
    </source>
</evidence>
<dbReference type="InterPro" id="IPR025889">
    <property type="entry name" value="GSP17M-like_dom"/>
</dbReference>
<dbReference type="OrthoDB" id="2353304at2"/>
<evidence type="ECO:0000313" key="5">
    <source>
        <dbReference type="Proteomes" id="UP000241209"/>
    </source>
</evidence>
<evidence type="ECO:0000313" key="4">
    <source>
        <dbReference type="EMBL" id="QRO86276.1"/>
    </source>
</evidence>
<feature type="domain" description="General stress protein 17M-like" evidence="2">
    <location>
        <begin position="3"/>
        <end position="94"/>
    </location>
</feature>
<organism evidence="3 5">
    <name type="scientific">Mammaliicoccus vitulinus</name>
    <dbReference type="NCBI Taxonomy" id="71237"/>
    <lineage>
        <taxon>Bacteria</taxon>
        <taxon>Bacillati</taxon>
        <taxon>Bacillota</taxon>
        <taxon>Bacilli</taxon>
        <taxon>Bacillales</taxon>
        <taxon>Staphylococcaceae</taxon>
        <taxon>Mammaliicoccus</taxon>
    </lineage>
</organism>
<dbReference type="EMBL" id="PZFK01000013">
    <property type="protein sequence ID" value="PTI29533.1"/>
    <property type="molecule type" value="Genomic_DNA"/>
</dbReference>
<reference evidence="3" key="2">
    <citation type="submission" date="2018-03" db="EMBL/GenBank/DDBJ databases">
        <authorList>
            <person name="Keele B.F."/>
        </authorList>
    </citation>
    <scope>NUCLEOTIDE SEQUENCE</scope>
    <source>
        <strain evidence="3">SNUC 2204</strain>
    </source>
</reference>
<dbReference type="Proteomes" id="UP000241209">
    <property type="component" value="Unassembled WGS sequence"/>
</dbReference>
<dbReference type="AlphaFoldDB" id="A0A2T4PT34"/>
<sequence length="109" mass="12609">MNPVVKVYTNEKDLEADLNTLKDTGISQKDIYVLSSSEEHTEKIVSQTELENVNYNRQDIGGYTYKEDEFLRKLEILNVKKEEAEKYIKEIEQGNVLLIVTDQRIKGAL</sequence>
<name>A0A2T4PT34_9STAP</name>
<comment type="similarity">
    <text evidence="1">Belongs to the UPF0355 family.</text>
</comment>
<evidence type="ECO:0000256" key="1">
    <source>
        <dbReference type="ARBA" id="ARBA00008128"/>
    </source>
</evidence>
<evidence type="ECO:0000313" key="6">
    <source>
        <dbReference type="Proteomes" id="UP000627155"/>
    </source>
</evidence>
<evidence type="ECO:0000259" key="2">
    <source>
        <dbReference type="Pfam" id="PF11181"/>
    </source>
</evidence>
<keyword evidence="6" id="KW-1185">Reference proteome</keyword>
<dbReference type="Proteomes" id="UP000627155">
    <property type="component" value="Chromosome"/>
</dbReference>
<reference evidence="3 5" key="1">
    <citation type="journal article" date="2016" name="Front. Microbiol.">
        <title>Comprehensive Phylogenetic Analysis of Bovine Non-aureus Staphylococci Species Based on Whole-Genome Sequencing.</title>
        <authorList>
            <person name="Naushad S."/>
            <person name="Barkema H.W."/>
            <person name="Luby C."/>
            <person name="Condas L.A."/>
            <person name="Nobrega D.B."/>
            <person name="Carson D.A."/>
            <person name="De Buck J."/>
        </authorList>
    </citation>
    <scope>NUCLEOTIDE SEQUENCE [LARGE SCALE GENOMIC DNA]</scope>
    <source>
        <strain evidence="3 5">SNUC 2204</strain>
    </source>
</reference>
<proteinExistence type="inferred from homology"/>
<accession>A0A2T4PT34</accession>
<dbReference type="RefSeq" id="WP_016912625.1">
    <property type="nucleotide sequence ID" value="NZ_BMDF01000007.1"/>
</dbReference>
<gene>
    <name evidence="3" type="ORF">BU072_07660</name>
    <name evidence="4" type="ORF">I6J37_06415</name>
</gene>
<dbReference type="STRING" id="1167632.GCA_000286335_01945"/>
<dbReference type="EMBL" id="CP069486">
    <property type="protein sequence ID" value="QRO86276.1"/>
    <property type="molecule type" value="Genomic_DNA"/>
</dbReference>
<dbReference type="GeneID" id="64117399"/>
<dbReference type="Pfam" id="PF11181">
    <property type="entry name" value="YflT"/>
    <property type="match status" value="1"/>
</dbReference>
<reference evidence="4 6" key="3">
    <citation type="submission" date="2021-02" db="EMBL/GenBank/DDBJ databases">
        <title>FDA dAtabase for Regulatory Grade micrObial Sequences (FDA-ARGOS): Supporting development and validation of Infectious Disease Dx tests.</title>
        <authorList>
            <person name="Sproer C."/>
            <person name="Gronow S."/>
            <person name="Severitt S."/>
            <person name="Schroder I."/>
            <person name="Tallon L."/>
            <person name="Sadzewicz L."/>
            <person name="Zhao X."/>
            <person name="Boylan J."/>
            <person name="Ott S."/>
            <person name="Bowen H."/>
            <person name="Vavikolanu K."/>
            <person name="Mehta A."/>
            <person name="Aluvathingal J."/>
            <person name="Nadendla S."/>
            <person name="Lowell S."/>
            <person name="Myers T."/>
            <person name="Yan Y."/>
            <person name="Sichtig H."/>
        </authorList>
    </citation>
    <scope>NUCLEOTIDE SEQUENCE [LARGE SCALE GENOMIC DNA]</scope>
    <source>
        <strain evidence="4 6">FDAARGOS_1207</strain>
    </source>
</reference>
<protein>
    <submittedName>
        <fullName evidence="3">General stress protein</fullName>
    </submittedName>
</protein>